<sequence length="320" mass="35381">MKRFFVIDLLWVVMIVLAGWTWSWHDQNEYADRLAHFGLSEDGQVFKTDSAETLQAVAEKLTQSDVQNVQVQFQDGKRIYVWGNTSNLPLQDGQWFTQADLTSALPVAVVGQNQTATLVQGNNQQYLKQAGRFIPVIGTVGTHGNNALNDVTFFNASATDEAAPRLNAVTIIADGSGLAKAKSKLQAIFSATSDRGYSYQLTSGNSWWADNGPTILRCAGIGVLALIIAGLTIWLMVPSSLLGMDRQLHAQLRRGLWTQTVTHTLFATVIGVTIDWWWLYLTNRVRLVIFAAGLWLGYLLIVRAGVSLRYRKGGTFDDIS</sequence>
<keyword evidence="3" id="KW-1185">Reference proteome</keyword>
<dbReference type="Proteomes" id="UP001597192">
    <property type="component" value="Unassembled WGS sequence"/>
</dbReference>
<dbReference type="RefSeq" id="WP_125696445.1">
    <property type="nucleotide sequence ID" value="NZ_JBHTOG010000048.1"/>
</dbReference>
<protein>
    <recommendedName>
        <fullName evidence="4">MacB-like protein</fullName>
    </recommendedName>
</protein>
<reference evidence="3" key="1">
    <citation type="journal article" date="2019" name="Int. J. Syst. Evol. Microbiol.">
        <title>The Global Catalogue of Microorganisms (GCM) 10K type strain sequencing project: providing services to taxonomists for standard genome sequencing and annotation.</title>
        <authorList>
            <consortium name="The Broad Institute Genomics Platform"/>
            <consortium name="The Broad Institute Genome Sequencing Center for Infectious Disease"/>
            <person name="Wu L."/>
            <person name="Ma J."/>
        </authorList>
    </citation>
    <scope>NUCLEOTIDE SEQUENCE [LARGE SCALE GENOMIC DNA]</scope>
    <source>
        <strain evidence="3">CCM 8947</strain>
    </source>
</reference>
<keyword evidence="1" id="KW-1133">Transmembrane helix</keyword>
<proteinExistence type="predicted"/>
<organism evidence="2 3">
    <name type="scientific">Lacticaseibacillus yichunensis</name>
    <dbReference type="NCBI Taxonomy" id="2486015"/>
    <lineage>
        <taxon>Bacteria</taxon>
        <taxon>Bacillati</taxon>
        <taxon>Bacillota</taxon>
        <taxon>Bacilli</taxon>
        <taxon>Lactobacillales</taxon>
        <taxon>Lactobacillaceae</taxon>
        <taxon>Lacticaseibacillus</taxon>
    </lineage>
</organism>
<comment type="caution">
    <text evidence="2">The sequence shown here is derived from an EMBL/GenBank/DDBJ whole genome shotgun (WGS) entry which is preliminary data.</text>
</comment>
<keyword evidence="1" id="KW-0812">Transmembrane</keyword>
<name>A0ABW4CPL4_9LACO</name>
<feature type="transmembrane region" description="Helical" evidence="1">
    <location>
        <begin position="221"/>
        <end position="244"/>
    </location>
</feature>
<dbReference type="EMBL" id="JBHTOG010000048">
    <property type="protein sequence ID" value="MFD1432892.1"/>
    <property type="molecule type" value="Genomic_DNA"/>
</dbReference>
<feature type="transmembrane region" description="Helical" evidence="1">
    <location>
        <begin position="285"/>
        <end position="302"/>
    </location>
</feature>
<gene>
    <name evidence="2" type="ORF">ACFQ47_09455</name>
</gene>
<feature type="transmembrane region" description="Helical" evidence="1">
    <location>
        <begin position="256"/>
        <end position="279"/>
    </location>
</feature>
<evidence type="ECO:0000313" key="3">
    <source>
        <dbReference type="Proteomes" id="UP001597192"/>
    </source>
</evidence>
<evidence type="ECO:0000256" key="1">
    <source>
        <dbReference type="SAM" id="Phobius"/>
    </source>
</evidence>
<evidence type="ECO:0000313" key="2">
    <source>
        <dbReference type="EMBL" id="MFD1432892.1"/>
    </source>
</evidence>
<keyword evidence="1" id="KW-0472">Membrane</keyword>
<accession>A0ABW4CPL4</accession>
<evidence type="ECO:0008006" key="4">
    <source>
        <dbReference type="Google" id="ProtNLM"/>
    </source>
</evidence>